<name>A0A3D0ZNN5_UNCKA</name>
<sequence>MFKPELKFKLDRELDKWTGKEFLTFDETDMFSNSVLTDHQELKKAGELEKDAKSEFINKYVADYYAEHFKELEEKIVTASKDWLEVSDRFYILVNKLFSKASEPGYDWLDGQYVCFLSIFNCNPRFIKQKFFQAFFNHPQTVNYVCMHEMLHFAFYDYVEKNFPAEFTTLGENGMWKLSEVFNDVVLRQPEFVAITKQSDPPIYAQSREELEKYKTAWQENPNPELFVKNYLKK</sequence>
<dbReference type="EMBL" id="DOZN01000004">
    <property type="protein sequence ID" value="HCC41895.1"/>
    <property type="molecule type" value="Genomic_DNA"/>
</dbReference>
<evidence type="ECO:0000313" key="1">
    <source>
        <dbReference type="EMBL" id="HCC41895.1"/>
    </source>
</evidence>
<gene>
    <name evidence="1" type="ORF">DEP93_00275</name>
</gene>
<accession>A0A3D0ZNN5</accession>
<protein>
    <submittedName>
        <fullName evidence="1">Uncharacterized protein</fullName>
    </submittedName>
</protein>
<evidence type="ECO:0000313" key="2">
    <source>
        <dbReference type="Proteomes" id="UP000263336"/>
    </source>
</evidence>
<reference evidence="1 2" key="1">
    <citation type="journal article" date="2018" name="Nat. Biotechnol.">
        <title>A standardized bacterial taxonomy based on genome phylogeny substantially revises the tree of life.</title>
        <authorList>
            <person name="Parks D.H."/>
            <person name="Chuvochina M."/>
            <person name="Waite D.W."/>
            <person name="Rinke C."/>
            <person name="Skarshewski A."/>
            <person name="Chaumeil P.A."/>
            <person name="Hugenholtz P."/>
        </authorList>
    </citation>
    <scope>NUCLEOTIDE SEQUENCE [LARGE SCALE GENOMIC DNA]</scope>
    <source>
        <strain evidence="1">UBA11701</strain>
    </source>
</reference>
<proteinExistence type="predicted"/>
<dbReference type="Proteomes" id="UP000263336">
    <property type="component" value="Unassembled WGS sequence"/>
</dbReference>
<dbReference type="AlphaFoldDB" id="A0A3D0ZNN5"/>
<organism evidence="1 2">
    <name type="scientific">candidate division WWE3 bacterium</name>
    <dbReference type="NCBI Taxonomy" id="2053526"/>
    <lineage>
        <taxon>Bacteria</taxon>
        <taxon>Katanobacteria</taxon>
    </lineage>
</organism>
<comment type="caution">
    <text evidence="1">The sequence shown here is derived from an EMBL/GenBank/DDBJ whole genome shotgun (WGS) entry which is preliminary data.</text>
</comment>